<proteinExistence type="predicted"/>
<accession>A0A0D6PDF7</accession>
<dbReference type="EMBL" id="BANC01000030">
    <property type="protein sequence ID" value="GAN79790.1"/>
    <property type="molecule type" value="Genomic_DNA"/>
</dbReference>
<name>A0A0D6PDF7_9PROT</name>
<dbReference type="RefSeq" id="WP_048878228.1">
    <property type="nucleotide sequence ID" value="NZ_BANC01000030.1"/>
</dbReference>
<sequence>MAKFKAGDKVYWAGTRKGGTPGGMWTEGKAYAVNSDDSITVFDDDGRRWWAGVRGAVNEFSLTPQEPVPARAKAPALVTPAGLAAIQAWLDESGAEHLSPGDRCAADLMDALGVTWRKRSYEAALK</sequence>
<organism evidence="1 2">
    <name type="scientific">Acidocella aminolytica 101 = DSM 11237</name>
    <dbReference type="NCBI Taxonomy" id="1120923"/>
    <lineage>
        <taxon>Bacteria</taxon>
        <taxon>Pseudomonadati</taxon>
        <taxon>Pseudomonadota</taxon>
        <taxon>Alphaproteobacteria</taxon>
        <taxon>Acetobacterales</taxon>
        <taxon>Acidocellaceae</taxon>
        <taxon>Acidocella</taxon>
    </lineage>
</organism>
<dbReference type="OrthoDB" id="332706at2"/>
<evidence type="ECO:0000313" key="2">
    <source>
        <dbReference type="Proteomes" id="UP000032668"/>
    </source>
</evidence>
<reference evidence="1 2" key="1">
    <citation type="submission" date="2012-11" db="EMBL/GenBank/DDBJ databases">
        <title>Whole genome sequence of Acidocella aminolytica 101 = DSM 11237.</title>
        <authorList>
            <person name="Azuma Y."/>
            <person name="Higashiura N."/>
            <person name="Hirakawa H."/>
            <person name="Matsushita K."/>
        </authorList>
    </citation>
    <scope>NUCLEOTIDE SEQUENCE [LARGE SCALE GENOMIC DNA]</scope>
    <source>
        <strain evidence="2">101 / DSM 11237</strain>
    </source>
</reference>
<dbReference type="AlphaFoldDB" id="A0A0D6PDF7"/>
<comment type="caution">
    <text evidence="1">The sequence shown here is derived from an EMBL/GenBank/DDBJ whole genome shotgun (WGS) entry which is preliminary data.</text>
</comment>
<dbReference type="Proteomes" id="UP000032668">
    <property type="component" value="Unassembled WGS sequence"/>
</dbReference>
<evidence type="ECO:0000313" key="1">
    <source>
        <dbReference type="EMBL" id="GAN79790.1"/>
    </source>
</evidence>
<keyword evidence="2" id="KW-1185">Reference proteome</keyword>
<gene>
    <name evidence="1" type="ORF">Aam_030_023</name>
</gene>
<dbReference type="STRING" id="1120923.SAMN02746095_02942"/>
<protein>
    <submittedName>
        <fullName evidence="1">Uncharacterized protein</fullName>
    </submittedName>
</protein>